<keyword evidence="4" id="KW-1185">Reference proteome</keyword>
<dbReference type="InterPro" id="IPR029044">
    <property type="entry name" value="Nucleotide-diphossugar_trans"/>
</dbReference>
<dbReference type="InterPro" id="IPR001173">
    <property type="entry name" value="Glyco_trans_2-like"/>
</dbReference>
<organism evidence="3 4">
    <name type="scientific">Plastoroseomonas arctica</name>
    <dbReference type="NCBI Taxonomy" id="1509237"/>
    <lineage>
        <taxon>Bacteria</taxon>
        <taxon>Pseudomonadati</taxon>
        <taxon>Pseudomonadota</taxon>
        <taxon>Alphaproteobacteria</taxon>
        <taxon>Acetobacterales</taxon>
        <taxon>Acetobacteraceae</taxon>
        <taxon>Plastoroseomonas</taxon>
    </lineage>
</organism>
<proteinExistence type="predicted"/>
<dbReference type="InterPro" id="IPR050834">
    <property type="entry name" value="Glycosyltransf_2"/>
</dbReference>
<dbReference type="InterPro" id="IPR019734">
    <property type="entry name" value="TPR_rpt"/>
</dbReference>
<protein>
    <submittedName>
        <fullName evidence="3">Glycosyltransferase</fullName>
    </submittedName>
</protein>
<name>A0AAF1KM26_9PROT</name>
<evidence type="ECO:0000256" key="1">
    <source>
        <dbReference type="PROSITE-ProRule" id="PRU00339"/>
    </source>
</evidence>
<dbReference type="PANTHER" id="PTHR43685">
    <property type="entry name" value="GLYCOSYLTRANSFERASE"/>
    <property type="match status" value="1"/>
</dbReference>
<sequence length="770" mass="79660">MTTPPGDPERRAQAWALMREGRHRAALALAQSAPLPTSTLAALAGLMVIHGGLEEAIALLRPVIADAPGPGLVAPFIEAGLTVFRRSINDGADLALLAALAEAAIACPAALQPGHRRELIRLLESHALGHRIPRLAASCPPAERAALFDAPPEAGALTARGLALAAGGRFGRARAAFEAALAVAPQDVAAGLNAGFAALADGDVGAAREAFAAIAPADEAMMAQVAWPRAGTTPWPWAPMPPAMRAGFEALLPAGAEWPRIGLVTPSLNQGDTLEATIRSVARQDYPNLHYVVLDAGSSDASRAVIARHAASIDIAVLEPDRGQVDALNKGFARTEGTLLGWLNADDMLAPGALFALALASLGDPGADIIHGACLVARDGGLVGLQVPLADGRGFDAAGLADIHGRWLRGAYFLQPETLFTRRLLDRVGGLDPGLHFTPDYALWLRAATLGARVAGTAWPSAIYRLHPAQKTAARRAMLAEQVAVRDRLAPLSLPDPAPALLAALASAPLRLLLMPHPAEPHAIADEAAAEAVAALAADGIALRVDAEAQSARDADLVLRMTRAHDGPAWVQAIRDAGFIGPVIAWLVEDWRDPIAHAEIAAAADLLLPSTAAAAPFLTNPHAAVLPALALPIMGVGPREAARRLATAGRRMGHIAPDAWLDDASRFGARLAARAALIGAEDPPGSVYEALLAGQVPVVAESLETGLPATVEASLPVVRHAGDATRALALAEAGFEAAGAARRHGYAAQHHTLAPRLRNLVARLRAMAGG</sequence>
<dbReference type="EMBL" id="JAAEDH010000011">
    <property type="protein sequence ID" value="MBR0655631.1"/>
    <property type="molecule type" value="Genomic_DNA"/>
</dbReference>
<dbReference type="RefSeq" id="WP_211874468.1">
    <property type="nucleotide sequence ID" value="NZ_JAAEDH010000011.1"/>
</dbReference>
<dbReference type="SUPFAM" id="SSF48452">
    <property type="entry name" value="TPR-like"/>
    <property type="match status" value="1"/>
</dbReference>
<dbReference type="Gene3D" id="3.90.550.10">
    <property type="entry name" value="Spore Coat Polysaccharide Biosynthesis Protein SpsA, Chain A"/>
    <property type="match status" value="1"/>
</dbReference>
<dbReference type="PROSITE" id="PS50005">
    <property type="entry name" value="TPR"/>
    <property type="match status" value="1"/>
</dbReference>
<evidence type="ECO:0000313" key="4">
    <source>
        <dbReference type="Proteomes" id="UP001196068"/>
    </source>
</evidence>
<feature type="repeat" description="TPR" evidence="1">
    <location>
        <begin position="154"/>
        <end position="187"/>
    </location>
</feature>
<accession>A0AAF1KM26</accession>
<dbReference type="Gene3D" id="1.25.40.10">
    <property type="entry name" value="Tetratricopeptide repeat domain"/>
    <property type="match status" value="1"/>
</dbReference>
<evidence type="ECO:0000313" key="3">
    <source>
        <dbReference type="EMBL" id="MBR0655631.1"/>
    </source>
</evidence>
<gene>
    <name evidence="3" type="ORF">GXW79_11120</name>
</gene>
<comment type="caution">
    <text evidence="3">The sequence shown here is derived from an EMBL/GenBank/DDBJ whole genome shotgun (WGS) entry which is preliminary data.</text>
</comment>
<dbReference type="PANTHER" id="PTHR43685:SF2">
    <property type="entry name" value="GLYCOSYLTRANSFERASE 2-LIKE DOMAIN-CONTAINING PROTEIN"/>
    <property type="match status" value="1"/>
</dbReference>
<dbReference type="SUPFAM" id="SSF53448">
    <property type="entry name" value="Nucleotide-diphospho-sugar transferases"/>
    <property type="match status" value="1"/>
</dbReference>
<reference evidence="3" key="1">
    <citation type="submission" date="2020-01" db="EMBL/GenBank/DDBJ databases">
        <authorList>
            <person name="Rat A."/>
        </authorList>
    </citation>
    <scope>NUCLEOTIDE SEQUENCE</scope>
    <source>
        <strain evidence="3">LMG 28251</strain>
    </source>
</reference>
<evidence type="ECO:0000259" key="2">
    <source>
        <dbReference type="Pfam" id="PF00535"/>
    </source>
</evidence>
<reference evidence="3" key="2">
    <citation type="journal article" date="2021" name="Syst. Appl. Microbiol.">
        <title>Roseomonas hellenica sp. nov., isolated from roots of wild-growing Alkanna tinctoria.</title>
        <authorList>
            <person name="Rat A."/>
            <person name="Naranjo H.D."/>
            <person name="Lebbe L."/>
            <person name="Cnockaert M."/>
            <person name="Krigas N."/>
            <person name="Grigoriadou K."/>
            <person name="Maloupa E."/>
            <person name="Willems A."/>
        </authorList>
    </citation>
    <scope>NUCLEOTIDE SEQUENCE</scope>
    <source>
        <strain evidence="3">LMG 28251</strain>
    </source>
</reference>
<feature type="domain" description="Glycosyltransferase 2-like" evidence="2">
    <location>
        <begin position="264"/>
        <end position="380"/>
    </location>
</feature>
<dbReference type="AlphaFoldDB" id="A0AAF1KM26"/>
<keyword evidence="1" id="KW-0802">TPR repeat</keyword>
<dbReference type="InterPro" id="IPR011990">
    <property type="entry name" value="TPR-like_helical_dom_sf"/>
</dbReference>
<dbReference type="Proteomes" id="UP001196068">
    <property type="component" value="Unassembled WGS sequence"/>
</dbReference>
<dbReference type="Pfam" id="PF00535">
    <property type="entry name" value="Glycos_transf_2"/>
    <property type="match status" value="1"/>
</dbReference>